<dbReference type="AlphaFoldDB" id="A0AAD5XAT4"/>
<accession>A0AAD5XAT4</accession>
<protein>
    <submittedName>
        <fullName evidence="1">Uncharacterized protein</fullName>
    </submittedName>
</protein>
<gene>
    <name evidence="1" type="ORF">HK100_007995</name>
</gene>
<keyword evidence="2" id="KW-1185">Reference proteome</keyword>
<sequence length="126" mass="14981">MVEFMPMFLPTLLCNTIPLIDGGETDIRALWRRMKIIYFPMEFVDHEPQTKFQRPIDTGLLDRIKTWGPEMMLLLTEIYVEYSRGDFKLVTPESVDKRVTEQKEENNPFSRFIRENLIVKQGNLMH</sequence>
<name>A0AAD5XAT4_9FUNG</name>
<evidence type="ECO:0000313" key="2">
    <source>
        <dbReference type="Proteomes" id="UP001211907"/>
    </source>
</evidence>
<feature type="non-terminal residue" evidence="1">
    <location>
        <position position="126"/>
    </location>
</feature>
<reference evidence="1" key="1">
    <citation type="submission" date="2020-05" db="EMBL/GenBank/DDBJ databases">
        <title>Phylogenomic resolution of chytrid fungi.</title>
        <authorList>
            <person name="Stajich J.E."/>
            <person name="Amses K."/>
            <person name="Simmons R."/>
            <person name="Seto K."/>
            <person name="Myers J."/>
            <person name="Bonds A."/>
            <person name="Quandt C.A."/>
            <person name="Barry K."/>
            <person name="Liu P."/>
            <person name="Grigoriev I."/>
            <person name="Longcore J.E."/>
            <person name="James T.Y."/>
        </authorList>
    </citation>
    <scope>NUCLEOTIDE SEQUENCE</scope>
    <source>
        <strain evidence="1">JEL0513</strain>
    </source>
</reference>
<comment type="caution">
    <text evidence="1">The sequence shown here is derived from an EMBL/GenBank/DDBJ whole genome shotgun (WGS) entry which is preliminary data.</text>
</comment>
<dbReference type="EMBL" id="JADGJH010003824">
    <property type="protein sequence ID" value="KAJ3088598.1"/>
    <property type="molecule type" value="Genomic_DNA"/>
</dbReference>
<evidence type="ECO:0000313" key="1">
    <source>
        <dbReference type="EMBL" id="KAJ3088598.1"/>
    </source>
</evidence>
<proteinExistence type="predicted"/>
<organism evidence="1 2">
    <name type="scientific">Physocladia obscura</name>
    <dbReference type="NCBI Taxonomy" id="109957"/>
    <lineage>
        <taxon>Eukaryota</taxon>
        <taxon>Fungi</taxon>
        <taxon>Fungi incertae sedis</taxon>
        <taxon>Chytridiomycota</taxon>
        <taxon>Chytridiomycota incertae sedis</taxon>
        <taxon>Chytridiomycetes</taxon>
        <taxon>Chytridiales</taxon>
        <taxon>Chytriomycetaceae</taxon>
        <taxon>Physocladia</taxon>
    </lineage>
</organism>
<dbReference type="Proteomes" id="UP001211907">
    <property type="component" value="Unassembled WGS sequence"/>
</dbReference>